<dbReference type="SUPFAM" id="SSF55729">
    <property type="entry name" value="Acyl-CoA N-acyltransferases (Nat)"/>
    <property type="match status" value="1"/>
</dbReference>
<dbReference type="InterPro" id="IPR000182">
    <property type="entry name" value="GNAT_dom"/>
</dbReference>
<dbReference type="Pfam" id="PF00583">
    <property type="entry name" value="Acetyltransf_1"/>
    <property type="match status" value="1"/>
</dbReference>
<evidence type="ECO:0000256" key="2">
    <source>
        <dbReference type="ARBA" id="ARBA00023315"/>
    </source>
</evidence>
<dbReference type="PANTHER" id="PTHR43072:SF23">
    <property type="entry name" value="UPF0039 PROTEIN C11D3.02C"/>
    <property type="match status" value="1"/>
</dbReference>
<gene>
    <name evidence="4" type="ordered locus">Snas_3190</name>
</gene>
<evidence type="ECO:0000256" key="1">
    <source>
        <dbReference type="ARBA" id="ARBA00022679"/>
    </source>
</evidence>
<feature type="domain" description="N-acetyltransferase" evidence="3">
    <location>
        <begin position="1"/>
        <end position="160"/>
    </location>
</feature>
<name>D3QBH8_STANL</name>
<protein>
    <submittedName>
        <fullName evidence="4">GCN5-related N-acetyltransferase</fullName>
    </submittedName>
</protein>
<dbReference type="AlphaFoldDB" id="D3QBH8"/>
<dbReference type="Proteomes" id="UP000000844">
    <property type="component" value="Chromosome"/>
</dbReference>
<dbReference type="PROSITE" id="PS51186">
    <property type="entry name" value="GNAT"/>
    <property type="match status" value="1"/>
</dbReference>
<keyword evidence="2" id="KW-0012">Acyltransferase</keyword>
<dbReference type="KEGG" id="sna:Snas_3190"/>
<sequence length="163" mass="17934">MHIRAMTPTDAPDVLKIYQDGIDTGNATFETTAPTWETFDHTHLPDHRLIAHDDTGPLGWIAATPTSTRHVYRGVIEHSIYIATHAQGRGVGSALLAAFVDSCETAGIWTIQAGIFPDNTPSLALHEKHGFRIIGIRHHIGQTIDGRWRDVALLERRSTTIGV</sequence>
<evidence type="ECO:0000259" key="3">
    <source>
        <dbReference type="PROSITE" id="PS51186"/>
    </source>
</evidence>
<accession>D3QBH8</accession>
<dbReference type="OrthoDB" id="3173333at2"/>
<organism evidence="4 5">
    <name type="scientific">Stackebrandtia nassauensis (strain DSM 44728 / CIP 108903 / NRRL B-16338 / NBRC 102104 / LLR-40K-21)</name>
    <dbReference type="NCBI Taxonomy" id="446470"/>
    <lineage>
        <taxon>Bacteria</taxon>
        <taxon>Bacillati</taxon>
        <taxon>Actinomycetota</taxon>
        <taxon>Actinomycetes</taxon>
        <taxon>Glycomycetales</taxon>
        <taxon>Glycomycetaceae</taxon>
        <taxon>Stackebrandtia</taxon>
    </lineage>
</organism>
<dbReference type="EMBL" id="CP001778">
    <property type="protein sequence ID" value="ADD42860.1"/>
    <property type="molecule type" value="Genomic_DNA"/>
</dbReference>
<proteinExistence type="predicted"/>
<evidence type="ECO:0000313" key="4">
    <source>
        <dbReference type="EMBL" id="ADD42860.1"/>
    </source>
</evidence>
<reference evidence="4 5" key="1">
    <citation type="journal article" date="2009" name="Stand. Genomic Sci.">
        <title>Complete genome sequence of Stackebrandtia nassauensis type strain (LLR-40K-21).</title>
        <authorList>
            <person name="Munk C."/>
            <person name="Lapidus A."/>
            <person name="Copeland A."/>
            <person name="Jando M."/>
            <person name="Mayilraj S."/>
            <person name="Glavina Del Rio T."/>
            <person name="Nolan M."/>
            <person name="Chen F."/>
            <person name="Lucas S."/>
            <person name="Tice H."/>
            <person name="Cheng J.F."/>
            <person name="Han C."/>
            <person name="Detter J.C."/>
            <person name="Bruce D."/>
            <person name="Goodwin L."/>
            <person name="Chain P."/>
            <person name="Pitluck S."/>
            <person name="Goker M."/>
            <person name="Ovchinikova G."/>
            <person name="Pati A."/>
            <person name="Ivanova N."/>
            <person name="Mavromatis K."/>
            <person name="Chen A."/>
            <person name="Palaniappan K."/>
            <person name="Land M."/>
            <person name="Hauser L."/>
            <person name="Chang Y.J."/>
            <person name="Jeffries C.D."/>
            <person name="Bristow J."/>
            <person name="Eisen J.A."/>
            <person name="Markowitz V."/>
            <person name="Hugenholtz P."/>
            <person name="Kyrpides N.C."/>
            <person name="Klenk H.P."/>
        </authorList>
    </citation>
    <scope>NUCLEOTIDE SEQUENCE [LARGE SCALE GENOMIC DNA]</scope>
    <source>
        <strain evidence="5">DSM 44728 / CIP 108903 / NRRL B-16338 / NBRC 102104 / LLR-40K-21</strain>
    </source>
</reference>
<dbReference type="CDD" id="cd04301">
    <property type="entry name" value="NAT_SF"/>
    <property type="match status" value="1"/>
</dbReference>
<dbReference type="InterPro" id="IPR016181">
    <property type="entry name" value="Acyl_CoA_acyltransferase"/>
</dbReference>
<dbReference type="Gene3D" id="3.40.630.30">
    <property type="match status" value="1"/>
</dbReference>
<dbReference type="HOGENOM" id="CLU_013985_4_5_11"/>
<keyword evidence="1 4" id="KW-0808">Transferase</keyword>
<dbReference type="STRING" id="446470.Snas_3190"/>
<dbReference type="GO" id="GO:0016747">
    <property type="term" value="F:acyltransferase activity, transferring groups other than amino-acyl groups"/>
    <property type="evidence" value="ECO:0007669"/>
    <property type="project" value="InterPro"/>
</dbReference>
<keyword evidence="5" id="KW-1185">Reference proteome</keyword>
<evidence type="ECO:0000313" key="5">
    <source>
        <dbReference type="Proteomes" id="UP000000844"/>
    </source>
</evidence>
<dbReference type="eggNOG" id="COG1247">
    <property type="taxonomic scope" value="Bacteria"/>
</dbReference>
<dbReference type="PANTHER" id="PTHR43072">
    <property type="entry name" value="N-ACETYLTRANSFERASE"/>
    <property type="match status" value="1"/>
</dbReference>